<dbReference type="InterPro" id="IPR050696">
    <property type="entry name" value="FtsA/MreB"/>
</dbReference>
<name>A0A1F6VKA4_9PROT</name>
<dbReference type="Pfam" id="PF11104">
    <property type="entry name" value="PilM_2"/>
    <property type="match status" value="2"/>
</dbReference>
<dbReference type="Proteomes" id="UP000179076">
    <property type="component" value="Unassembled WGS sequence"/>
</dbReference>
<protein>
    <recommendedName>
        <fullName evidence="3">Agglutinin biogenesis protein MshI</fullName>
    </recommendedName>
</protein>
<dbReference type="Gene3D" id="3.30.1490.300">
    <property type="match status" value="1"/>
</dbReference>
<comment type="caution">
    <text evidence="1">The sequence shown here is derived from an EMBL/GenBank/DDBJ whole genome shotgun (WGS) entry which is preliminary data.</text>
</comment>
<evidence type="ECO:0000313" key="2">
    <source>
        <dbReference type="Proteomes" id="UP000179076"/>
    </source>
</evidence>
<reference evidence="1 2" key="1">
    <citation type="journal article" date="2016" name="Nat. Commun.">
        <title>Thousands of microbial genomes shed light on interconnected biogeochemical processes in an aquifer system.</title>
        <authorList>
            <person name="Anantharaman K."/>
            <person name="Brown C.T."/>
            <person name="Hug L.A."/>
            <person name="Sharon I."/>
            <person name="Castelle C.J."/>
            <person name="Probst A.J."/>
            <person name="Thomas B.C."/>
            <person name="Singh A."/>
            <person name="Wilkins M.J."/>
            <person name="Karaoz U."/>
            <person name="Brodie E.L."/>
            <person name="Williams K.H."/>
            <person name="Hubbard S.S."/>
            <person name="Banfield J.F."/>
        </authorList>
    </citation>
    <scope>NUCLEOTIDE SEQUENCE [LARGE SCALE GENOMIC DNA]</scope>
</reference>
<dbReference type="AlphaFoldDB" id="A0A1F6VKA4"/>
<organism evidence="1 2">
    <name type="scientific">Candidatus Muproteobacteria bacterium RBG_16_60_9</name>
    <dbReference type="NCBI Taxonomy" id="1817755"/>
    <lineage>
        <taxon>Bacteria</taxon>
        <taxon>Pseudomonadati</taxon>
        <taxon>Pseudomonadota</taxon>
        <taxon>Candidatus Muproteobacteria</taxon>
    </lineage>
</organism>
<proteinExistence type="predicted"/>
<evidence type="ECO:0000313" key="1">
    <source>
        <dbReference type="EMBL" id="OGI70009.1"/>
    </source>
</evidence>
<accession>A0A1F6VKA4</accession>
<dbReference type="InterPro" id="IPR005883">
    <property type="entry name" value="PilM"/>
</dbReference>
<dbReference type="PANTHER" id="PTHR32432">
    <property type="entry name" value="CELL DIVISION PROTEIN FTSA-RELATED"/>
    <property type="match status" value="1"/>
</dbReference>
<dbReference type="EMBL" id="MFSP01000009">
    <property type="protein sequence ID" value="OGI70009.1"/>
    <property type="molecule type" value="Genomic_DNA"/>
</dbReference>
<sequence length="312" mass="34236">MFPFSKNKRSVPGLTGIELREDGVSIVSVVREPGRVPQVTACEFVEWNGADEQAKTLAHAAAERGLKRRRCATVLDANEYSLLLTEAPDVPADELRSAVRWRIKDLIDFHVDDATIDVFDVTTANAPGKTRSMYVVAARNAAIQRRVDLCDEAGVGLDIIDIPEMAQRNIAAVLPEDVRGVVMLTISDTRGLITITRQGEIFLSRRLEIGLGTLRAADDLLPYFDQIALEVQRSLDYFDSHFRQAHVDQIVLSPSAGNISGLVEYLNQNLNIKASVLNFADVLQFDPAVADTLADKGLVALGAALRQEEKAL</sequence>
<dbReference type="PANTHER" id="PTHR32432:SF3">
    <property type="entry name" value="ETHANOLAMINE UTILIZATION PROTEIN EUTJ"/>
    <property type="match status" value="1"/>
</dbReference>
<evidence type="ECO:0008006" key="3">
    <source>
        <dbReference type="Google" id="ProtNLM"/>
    </source>
</evidence>
<dbReference type="SUPFAM" id="SSF53067">
    <property type="entry name" value="Actin-like ATPase domain"/>
    <property type="match status" value="1"/>
</dbReference>
<gene>
    <name evidence="1" type="ORF">A2W18_11790</name>
</gene>
<dbReference type="Gene3D" id="3.30.420.40">
    <property type="match status" value="4"/>
</dbReference>
<dbReference type="InterPro" id="IPR043129">
    <property type="entry name" value="ATPase_NBD"/>
</dbReference>